<dbReference type="InterPro" id="IPR029063">
    <property type="entry name" value="SAM-dependent_MTases_sf"/>
</dbReference>
<comment type="caution">
    <text evidence="3">The sequence shown here is derived from an EMBL/GenBank/DDBJ whole genome shotgun (WGS) entry which is preliminary data.</text>
</comment>
<dbReference type="InterPro" id="IPR052220">
    <property type="entry name" value="METTL25"/>
</dbReference>
<feature type="domain" description="Methyltransferase" evidence="2">
    <location>
        <begin position="202"/>
        <end position="465"/>
    </location>
</feature>
<feature type="region of interest" description="Disordered" evidence="1">
    <location>
        <begin position="372"/>
        <end position="397"/>
    </location>
</feature>
<dbReference type="Pfam" id="PF13679">
    <property type="entry name" value="Methyltransf_32"/>
    <property type="match status" value="1"/>
</dbReference>
<dbReference type="AlphaFoldDB" id="A0A5N3W7P1"/>
<dbReference type="Gene3D" id="3.40.50.150">
    <property type="entry name" value="Vaccinia Virus protein VP39"/>
    <property type="match status" value="1"/>
</dbReference>
<keyword evidence="4" id="KW-1185">Reference proteome</keyword>
<dbReference type="PANTHER" id="PTHR12496:SF9">
    <property type="entry name" value="METHYLTRANSFERASE-LIKE PROTEIN 25-RELATED"/>
    <property type="match status" value="1"/>
</dbReference>
<evidence type="ECO:0000256" key="1">
    <source>
        <dbReference type="SAM" id="MobiDB-lite"/>
    </source>
</evidence>
<accession>A0A5N3W7P1</accession>
<evidence type="ECO:0000313" key="4">
    <source>
        <dbReference type="Proteomes" id="UP000326458"/>
    </source>
</evidence>
<feature type="region of interest" description="Disordered" evidence="1">
    <location>
        <begin position="295"/>
        <end position="318"/>
    </location>
</feature>
<dbReference type="InterPro" id="IPR025714">
    <property type="entry name" value="Methyltranfer_dom"/>
</dbReference>
<dbReference type="EMBL" id="VCEA01000001">
    <property type="protein sequence ID" value="KAB0357720.1"/>
    <property type="molecule type" value="Genomic_DNA"/>
</dbReference>
<dbReference type="PANTHER" id="PTHR12496">
    <property type="entry name" value="CGI-41 METHYLTRANSFERASE"/>
    <property type="match status" value="1"/>
</dbReference>
<sequence length="543" mass="60811">MAASGQLPVTQDLSSLRAKLQKLLRFLREALPISNAHTVDFYTESVWEKLVDLPPETVLSALRTSAAASEACPLEEAGRMSGEWRCHLFYSVVFNFYLFTLHMYFPELCSPFSLFISSSVIVDGKTSVGGQKNKNVTDFPKIFCETSQKLVNVEAFALAAKYYSVQNLGICTPFDQLLVALHGNQKQRTDENVKLDEFMNLKKSHEVQAMSELISSIAEYCGIKQIIDLGSGKGYLSSFLSLKYGLKVYGIDSSNTRGAEERNRKLKKHWKVYRRRSKPDVSGLALQTAKERKVQDEAKCEADTEGVGASSAAGQGRPSTSDFVLEFSGSVISDIRRQMENLKVYSHQEENLCFENAFCLRDLLPVNAIDPTSSSQIPKRRMSEASKERRKITSKSNESNIYSPLTSIITADSELHDIIKDLEDCLMVGLHTCGDLAPNTLRIFTSKSEVRGVCSVGCCYHLLSEEFENPHKGTKFFIDQHVGKIYSKSSSFPDYVRKSLKKLGLDESKSLNERILESCNIIGGPRIQEKLNELIYKSPHCFP</sequence>
<proteinExistence type="predicted"/>
<dbReference type="SUPFAM" id="SSF53335">
    <property type="entry name" value="S-adenosyl-L-methionine-dependent methyltransferases"/>
    <property type="match status" value="1"/>
</dbReference>
<evidence type="ECO:0000313" key="3">
    <source>
        <dbReference type="EMBL" id="KAB0357720.1"/>
    </source>
</evidence>
<organism evidence="3 4">
    <name type="scientific">Muntiacus muntjak</name>
    <name type="common">Barking deer</name>
    <name type="synonym">Indian muntjac</name>
    <dbReference type="NCBI Taxonomy" id="9888"/>
    <lineage>
        <taxon>Eukaryota</taxon>
        <taxon>Metazoa</taxon>
        <taxon>Chordata</taxon>
        <taxon>Craniata</taxon>
        <taxon>Vertebrata</taxon>
        <taxon>Euteleostomi</taxon>
        <taxon>Mammalia</taxon>
        <taxon>Eutheria</taxon>
        <taxon>Laurasiatheria</taxon>
        <taxon>Artiodactyla</taxon>
        <taxon>Ruminantia</taxon>
        <taxon>Pecora</taxon>
        <taxon>Cervidae</taxon>
        <taxon>Muntiacinae</taxon>
        <taxon>Muntiacus</taxon>
    </lineage>
</organism>
<gene>
    <name evidence="3" type="ORF">FD754_001876</name>
</gene>
<evidence type="ECO:0000259" key="2">
    <source>
        <dbReference type="Pfam" id="PF13679"/>
    </source>
</evidence>
<name>A0A5N3W7P1_MUNMU</name>
<dbReference type="Proteomes" id="UP000326458">
    <property type="component" value="Unassembled WGS sequence"/>
</dbReference>
<reference evidence="3 4" key="1">
    <citation type="submission" date="2019-06" db="EMBL/GenBank/DDBJ databases">
        <title>Discovery of a novel chromosome fission-fusion reversal in muntjac.</title>
        <authorList>
            <person name="Mudd A.B."/>
            <person name="Bredeson J.V."/>
            <person name="Baum R."/>
            <person name="Hockemeyer D."/>
            <person name="Rokhsar D.S."/>
        </authorList>
    </citation>
    <scope>NUCLEOTIDE SEQUENCE [LARGE SCALE GENOMIC DNA]</scope>
    <source>
        <strain evidence="3">UTSW_UCB_Mm</strain>
        <tissue evidence="3">Fibroblast cell line</tissue>
    </source>
</reference>
<protein>
    <recommendedName>
        <fullName evidence="2">Methyltransferase domain-containing protein</fullName>
    </recommendedName>
</protein>